<evidence type="ECO:0000256" key="7">
    <source>
        <dbReference type="ARBA" id="ARBA00022837"/>
    </source>
</evidence>
<dbReference type="InterPro" id="IPR029058">
    <property type="entry name" value="AB_hydrolase_fold"/>
</dbReference>
<keyword evidence="3" id="KW-0624">Polysaccharide degradation</keyword>
<comment type="catalytic activity">
    <reaction evidence="9">
        <text>feruloyl-polysaccharide + H2O = ferulate + polysaccharide.</text>
        <dbReference type="EC" id="3.1.1.73"/>
    </reaction>
</comment>
<dbReference type="AlphaFoldDB" id="A0A4S8LWQ1"/>
<keyword evidence="2" id="KW-0719">Serine esterase</keyword>
<keyword evidence="3" id="KW-0858">Xylan degradation</keyword>
<keyword evidence="4" id="KW-0479">Metal-binding</keyword>
<keyword evidence="13" id="KW-1185">Reference proteome</keyword>
<name>A0A4S8LWQ1_DENBC</name>
<dbReference type="SUPFAM" id="SSF53474">
    <property type="entry name" value="alpha/beta-Hydrolases"/>
    <property type="match status" value="1"/>
</dbReference>
<evidence type="ECO:0000256" key="10">
    <source>
        <dbReference type="RuleBase" id="RU361238"/>
    </source>
</evidence>
<evidence type="ECO:0000256" key="11">
    <source>
        <dbReference type="SAM" id="MobiDB-lite"/>
    </source>
</evidence>
<gene>
    <name evidence="12" type="ORF">K435DRAFT_967224</name>
</gene>
<organism evidence="12 13">
    <name type="scientific">Dendrothele bispora (strain CBS 962.96)</name>
    <dbReference type="NCBI Taxonomy" id="1314807"/>
    <lineage>
        <taxon>Eukaryota</taxon>
        <taxon>Fungi</taxon>
        <taxon>Dikarya</taxon>
        <taxon>Basidiomycota</taxon>
        <taxon>Agaricomycotina</taxon>
        <taxon>Agaricomycetes</taxon>
        <taxon>Agaricomycetidae</taxon>
        <taxon>Agaricales</taxon>
        <taxon>Agaricales incertae sedis</taxon>
        <taxon>Dendrothele</taxon>
    </lineage>
</organism>
<evidence type="ECO:0000313" key="12">
    <source>
        <dbReference type="EMBL" id="THU93593.1"/>
    </source>
</evidence>
<keyword evidence="3" id="KW-0119">Carbohydrate metabolism</keyword>
<dbReference type="InterPro" id="IPR011118">
    <property type="entry name" value="Tannase/feruloyl_esterase"/>
</dbReference>
<evidence type="ECO:0000256" key="2">
    <source>
        <dbReference type="ARBA" id="ARBA00022487"/>
    </source>
</evidence>
<dbReference type="PANTHER" id="PTHR33938:SF15">
    <property type="entry name" value="FERULOYL ESTERASE B-RELATED"/>
    <property type="match status" value="1"/>
</dbReference>
<feature type="region of interest" description="Disordered" evidence="11">
    <location>
        <begin position="328"/>
        <end position="353"/>
    </location>
</feature>
<dbReference type="EC" id="3.1.1.-" evidence="10"/>
<feature type="compositionally biased region" description="Acidic residues" evidence="11">
    <location>
        <begin position="330"/>
        <end position="344"/>
    </location>
</feature>
<dbReference type="Gene3D" id="3.40.50.1820">
    <property type="entry name" value="alpha/beta hydrolase"/>
    <property type="match status" value="1"/>
</dbReference>
<reference evidence="12 13" key="1">
    <citation type="journal article" date="2019" name="Nat. Ecol. Evol.">
        <title>Megaphylogeny resolves global patterns of mushroom evolution.</title>
        <authorList>
            <person name="Varga T."/>
            <person name="Krizsan K."/>
            <person name="Foldi C."/>
            <person name="Dima B."/>
            <person name="Sanchez-Garcia M."/>
            <person name="Sanchez-Ramirez S."/>
            <person name="Szollosi G.J."/>
            <person name="Szarkandi J.G."/>
            <person name="Papp V."/>
            <person name="Albert L."/>
            <person name="Andreopoulos W."/>
            <person name="Angelini C."/>
            <person name="Antonin V."/>
            <person name="Barry K.W."/>
            <person name="Bougher N.L."/>
            <person name="Buchanan P."/>
            <person name="Buyck B."/>
            <person name="Bense V."/>
            <person name="Catcheside P."/>
            <person name="Chovatia M."/>
            <person name="Cooper J."/>
            <person name="Damon W."/>
            <person name="Desjardin D."/>
            <person name="Finy P."/>
            <person name="Geml J."/>
            <person name="Haridas S."/>
            <person name="Hughes K."/>
            <person name="Justo A."/>
            <person name="Karasinski D."/>
            <person name="Kautmanova I."/>
            <person name="Kiss B."/>
            <person name="Kocsube S."/>
            <person name="Kotiranta H."/>
            <person name="LaButti K.M."/>
            <person name="Lechner B.E."/>
            <person name="Liimatainen K."/>
            <person name="Lipzen A."/>
            <person name="Lukacs Z."/>
            <person name="Mihaltcheva S."/>
            <person name="Morgado L.N."/>
            <person name="Niskanen T."/>
            <person name="Noordeloos M.E."/>
            <person name="Ohm R.A."/>
            <person name="Ortiz-Santana B."/>
            <person name="Ovrebo C."/>
            <person name="Racz N."/>
            <person name="Riley R."/>
            <person name="Savchenko A."/>
            <person name="Shiryaev A."/>
            <person name="Soop K."/>
            <person name="Spirin V."/>
            <person name="Szebenyi C."/>
            <person name="Tomsovsky M."/>
            <person name="Tulloss R.E."/>
            <person name="Uehling J."/>
            <person name="Grigoriev I.V."/>
            <person name="Vagvolgyi C."/>
            <person name="Papp T."/>
            <person name="Martin F.M."/>
            <person name="Miettinen O."/>
            <person name="Hibbett D.S."/>
            <person name="Nagy L.G."/>
        </authorList>
    </citation>
    <scope>NUCLEOTIDE SEQUENCE [LARGE SCALE GENOMIC DNA]</scope>
    <source>
        <strain evidence="12 13">CBS 962.96</strain>
    </source>
</reference>
<evidence type="ECO:0000313" key="13">
    <source>
        <dbReference type="Proteomes" id="UP000297245"/>
    </source>
</evidence>
<dbReference type="Pfam" id="PF07519">
    <property type="entry name" value="Tannase"/>
    <property type="match status" value="1"/>
</dbReference>
<keyword evidence="5" id="KW-0732">Signal</keyword>
<protein>
    <recommendedName>
        <fullName evidence="10">Carboxylic ester hydrolase</fullName>
        <ecNumber evidence="10">3.1.1.-</ecNumber>
    </recommendedName>
</protein>
<evidence type="ECO:0000256" key="1">
    <source>
        <dbReference type="ARBA" id="ARBA00006249"/>
    </source>
</evidence>
<dbReference type="GO" id="GO:0030600">
    <property type="term" value="F:feruloyl esterase activity"/>
    <property type="evidence" value="ECO:0007669"/>
    <property type="project" value="UniProtKB-EC"/>
</dbReference>
<dbReference type="GO" id="GO:0045493">
    <property type="term" value="P:xylan catabolic process"/>
    <property type="evidence" value="ECO:0007669"/>
    <property type="project" value="UniProtKB-KW"/>
</dbReference>
<proteinExistence type="inferred from homology"/>
<comment type="similarity">
    <text evidence="1 10">Belongs to the tannase family.</text>
</comment>
<accession>A0A4S8LWQ1</accession>
<sequence length="592" mass="65187">MLNYDVVNHGFKSFISDNAETLDRVLEPLLSLSSTMVARFWSFLTTLTLFLSLTSTSHSQGHVFNFDSTCSSISSHLPIIFPNATNITSTLIPANTNLTFPNNDPSCNRPFQVVLTDTCRITMSIATSADSGIEFEAWFPRNWTGRFLSTGNGGLSGCIQYEDLAYTAALGFAAVGANNGHNGMSGAPFLNNPDVLEDFVYRSIHTGVLVGKNLTSTFYGHPHSKSYYLGCSTGGRQALKTVQNFPSDFDGVVAGAPAADFNHLIDWSGHFLEITGANDSSTFVPTEKWVTLVHPDVLSQCDEIDGVRDGIIEDPSLCHYDPSGLVCKDIDDEEGEEGEGEGEGENQTNTTQTTSCITQVQADMIKEVYKPFFINGELAYPRLQPGSEDLPVFFTGQQFIFTADWFRYVVYSDPSYDVNTLSEKDWALAEDLDPFNISTWKADLSAFRNRQGKLLTYHGQTDGLISPLNSERYYDRVAKTMGLTNQEQDEFYSFFRISGMGHCSGGVGAWEIGQTLAGSGNLANLDPESNVLTAMVRWVEQGVAPESVLGRKFVNDDSNEGVAFSRRHCKYPLRNTYDGVGDSTKPESWKCL</sequence>
<dbReference type="OrthoDB" id="3039123at2759"/>
<evidence type="ECO:0000256" key="8">
    <source>
        <dbReference type="ARBA" id="ARBA00023157"/>
    </source>
</evidence>
<evidence type="ECO:0000256" key="6">
    <source>
        <dbReference type="ARBA" id="ARBA00022801"/>
    </source>
</evidence>
<dbReference type="EMBL" id="ML179245">
    <property type="protein sequence ID" value="THU93593.1"/>
    <property type="molecule type" value="Genomic_DNA"/>
</dbReference>
<dbReference type="Proteomes" id="UP000297245">
    <property type="component" value="Unassembled WGS sequence"/>
</dbReference>
<evidence type="ECO:0000256" key="9">
    <source>
        <dbReference type="ARBA" id="ARBA00034075"/>
    </source>
</evidence>
<evidence type="ECO:0000256" key="4">
    <source>
        <dbReference type="ARBA" id="ARBA00022723"/>
    </source>
</evidence>
<evidence type="ECO:0000256" key="3">
    <source>
        <dbReference type="ARBA" id="ARBA00022651"/>
    </source>
</evidence>
<keyword evidence="7" id="KW-0106">Calcium</keyword>
<keyword evidence="6 10" id="KW-0378">Hydrolase</keyword>
<dbReference type="GO" id="GO:0046872">
    <property type="term" value="F:metal ion binding"/>
    <property type="evidence" value="ECO:0007669"/>
    <property type="project" value="UniProtKB-KW"/>
</dbReference>
<dbReference type="PANTHER" id="PTHR33938">
    <property type="entry name" value="FERULOYL ESTERASE B-RELATED"/>
    <property type="match status" value="1"/>
</dbReference>
<evidence type="ECO:0000256" key="5">
    <source>
        <dbReference type="ARBA" id="ARBA00022729"/>
    </source>
</evidence>
<keyword evidence="8" id="KW-1015">Disulfide bond</keyword>